<evidence type="ECO:0000256" key="1">
    <source>
        <dbReference type="SAM" id="MobiDB-lite"/>
    </source>
</evidence>
<feature type="region of interest" description="Disordered" evidence="1">
    <location>
        <begin position="123"/>
        <end position="151"/>
    </location>
</feature>
<reference evidence="2 3" key="1">
    <citation type="journal article" date="2018" name="Biotechnol. Biofuels">
        <title>Integrative visual omics of the white-rot fungus Polyporus brumalis exposes the biotechnological potential of its oxidative enzymes for delignifying raw plant biomass.</title>
        <authorList>
            <person name="Miyauchi S."/>
            <person name="Rancon A."/>
            <person name="Drula E."/>
            <person name="Hage H."/>
            <person name="Chaduli D."/>
            <person name="Favel A."/>
            <person name="Grisel S."/>
            <person name="Henrissat B."/>
            <person name="Herpoel-Gimbert I."/>
            <person name="Ruiz-Duenas F.J."/>
            <person name="Chevret D."/>
            <person name="Hainaut M."/>
            <person name="Lin J."/>
            <person name="Wang M."/>
            <person name="Pangilinan J."/>
            <person name="Lipzen A."/>
            <person name="Lesage-Meessen L."/>
            <person name="Navarro D."/>
            <person name="Riley R."/>
            <person name="Grigoriev I.V."/>
            <person name="Zhou S."/>
            <person name="Raouche S."/>
            <person name="Rosso M.N."/>
        </authorList>
    </citation>
    <scope>NUCLEOTIDE SEQUENCE [LARGE SCALE GENOMIC DNA]</scope>
    <source>
        <strain evidence="2 3">BRFM 1820</strain>
    </source>
</reference>
<feature type="region of interest" description="Disordered" evidence="1">
    <location>
        <begin position="1"/>
        <end position="38"/>
    </location>
</feature>
<name>A0A371DLT4_9APHY</name>
<accession>A0A371DLT4</accession>
<keyword evidence="3" id="KW-1185">Reference proteome</keyword>
<gene>
    <name evidence="2" type="ORF">OH76DRAFT_1224788</name>
</gene>
<proteinExistence type="predicted"/>
<organism evidence="2 3">
    <name type="scientific">Lentinus brumalis</name>
    <dbReference type="NCBI Taxonomy" id="2498619"/>
    <lineage>
        <taxon>Eukaryota</taxon>
        <taxon>Fungi</taxon>
        <taxon>Dikarya</taxon>
        <taxon>Basidiomycota</taxon>
        <taxon>Agaricomycotina</taxon>
        <taxon>Agaricomycetes</taxon>
        <taxon>Polyporales</taxon>
        <taxon>Polyporaceae</taxon>
        <taxon>Lentinus</taxon>
    </lineage>
</organism>
<dbReference type="Proteomes" id="UP000256964">
    <property type="component" value="Unassembled WGS sequence"/>
</dbReference>
<evidence type="ECO:0000313" key="2">
    <source>
        <dbReference type="EMBL" id="RDX53482.1"/>
    </source>
</evidence>
<dbReference type="AlphaFoldDB" id="A0A371DLT4"/>
<evidence type="ECO:0000313" key="3">
    <source>
        <dbReference type="Proteomes" id="UP000256964"/>
    </source>
</evidence>
<protein>
    <submittedName>
        <fullName evidence="2">Uncharacterized protein</fullName>
    </submittedName>
</protein>
<sequence>MIRKPPGRALLPPIAYAGPKPPDSALQGGTPGTKRTFPSPVREARRAIATRPLTKLTSLHLCISIVPAAEHPDQNTHIVPVMSRCVRRRERSHQSDRDFCARLRLRPSARTVHRQTFTGSMLQDVVGRPTTTTKVEDDHASGTFNAPPPLV</sequence>
<dbReference type="EMBL" id="KZ857387">
    <property type="protein sequence ID" value="RDX53482.1"/>
    <property type="molecule type" value="Genomic_DNA"/>
</dbReference>